<sequence length="400" mass="46923">MLKTCPECEHLVSEKAYTCPNCGYPLMEEKYNSKPRKKPRGHRRLPNGFGQITKISGRNLANPYRVMVTVGKDDTGRPICKLLKPKAYFPTYNDAYAALTEYNRDPFDLASSTTMDELFKQWISEHVVQNPRSLKNIIHAWTYCEQIHKIEVQTIRFRHIRELFKNPYKTIDSERVIATPSTLNKIRNTTNQLCDYAISKDLMTRNYSKETPMENNYVEKHHVSFTDEEMALLWETAKTNRYAKMIVFQCYMGWRPSEMLNIKRSDVDLETMTIKGGSKTEAGKNRIVPIHSRIRNIFYEFWIGSADSEWLFPSSPQKRKTHLNYDTYREVFKQTITLAKCPNAHTAHDCRKQFVTMAKKANVNEYALKRLVGHYISDITENVYTDRPISWLREEIEKIK</sequence>
<dbReference type="PANTHER" id="PTHR30629:SF2">
    <property type="entry name" value="PROPHAGE INTEGRASE INTS-RELATED"/>
    <property type="match status" value="1"/>
</dbReference>
<dbReference type="GO" id="GO:0006310">
    <property type="term" value="P:DNA recombination"/>
    <property type="evidence" value="ECO:0007669"/>
    <property type="project" value="UniProtKB-KW"/>
</dbReference>
<dbReference type="InterPro" id="IPR013762">
    <property type="entry name" value="Integrase-like_cat_sf"/>
</dbReference>
<dbReference type="GO" id="GO:0044826">
    <property type="term" value="P:viral genome integration into host DNA"/>
    <property type="evidence" value="ECO:0007669"/>
    <property type="project" value="UniProtKB-KW"/>
</dbReference>
<dbReference type="Gene3D" id="1.10.443.10">
    <property type="entry name" value="Intergrase catalytic core"/>
    <property type="match status" value="1"/>
</dbReference>
<keyword evidence="4" id="KW-0229">DNA integration</keyword>
<dbReference type="InterPro" id="IPR011010">
    <property type="entry name" value="DNA_brk_join_enz"/>
</dbReference>
<feature type="domain" description="Core-binding (CB)" evidence="12">
    <location>
        <begin position="113"/>
        <end position="198"/>
    </location>
</feature>
<dbReference type="InterPro" id="IPR010998">
    <property type="entry name" value="Integrase_recombinase_N"/>
</dbReference>
<evidence type="ECO:0000256" key="10">
    <source>
        <dbReference type="PROSITE-ProRule" id="PRU01248"/>
    </source>
</evidence>
<keyword evidence="6" id="KW-0233">DNA recombination</keyword>
<evidence type="ECO:0000259" key="12">
    <source>
        <dbReference type="PROSITE" id="PS51900"/>
    </source>
</evidence>
<accession>A0A8S5TU88</accession>
<dbReference type="GO" id="GO:0003677">
    <property type="term" value="F:DNA binding"/>
    <property type="evidence" value="ECO:0007669"/>
    <property type="project" value="UniProtKB-UniRule"/>
</dbReference>
<name>A0A8S5TU88_9CAUD</name>
<dbReference type="GO" id="GO:0016740">
    <property type="term" value="F:transferase activity"/>
    <property type="evidence" value="ECO:0007669"/>
    <property type="project" value="UniProtKB-KW"/>
</dbReference>
<evidence type="ECO:0000256" key="4">
    <source>
        <dbReference type="ARBA" id="ARBA00022908"/>
    </source>
</evidence>
<dbReference type="Gene3D" id="1.10.150.130">
    <property type="match status" value="1"/>
</dbReference>
<dbReference type="PANTHER" id="PTHR30629">
    <property type="entry name" value="PROPHAGE INTEGRASE"/>
    <property type="match status" value="1"/>
</dbReference>
<dbReference type="InterPro" id="IPR050808">
    <property type="entry name" value="Phage_Integrase"/>
</dbReference>
<organism evidence="13">
    <name type="scientific">Siphoviridae sp. ctWT735</name>
    <dbReference type="NCBI Taxonomy" id="2825538"/>
    <lineage>
        <taxon>Viruses</taxon>
        <taxon>Duplodnaviria</taxon>
        <taxon>Heunggongvirae</taxon>
        <taxon>Uroviricota</taxon>
        <taxon>Caudoviricetes</taxon>
    </lineage>
</organism>
<evidence type="ECO:0000256" key="3">
    <source>
        <dbReference type="ARBA" id="ARBA00022679"/>
    </source>
</evidence>
<dbReference type="InterPro" id="IPR002104">
    <property type="entry name" value="Integrase_catalytic"/>
</dbReference>
<dbReference type="GO" id="GO:0015074">
    <property type="term" value="P:DNA integration"/>
    <property type="evidence" value="ECO:0007669"/>
    <property type="project" value="UniProtKB-KW"/>
</dbReference>
<evidence type="ECO:0000259" key="11">
    <source>
        <dbReference type="PROSITE" id="PS51898"/>
    </source>
</evidence>
<evidence type="ECO:0000256" key="1">
    <source>
        <dbReference type="ARBA" id="ARBA00008857"/>
    </source>
</evidence>
<keyword evidence="8" id="KW-1160">Virus entry into host cell</keyword>
<dbReference type="Pfam" id="PF00589">
    <property type="entry name" value="Phage_integrase"/>
    <property type="match status" value="1"/>
</dbReference>
<comment type="similarity">
    <text evidence="1">Belongs to the 'phage' integrase family.</text>
</comment>
<keyword evidence="7" id="KW-1179">Viral genome integration</keyword>
<dbReference type="EMBL" id="BK015930">
    <property type="protein sequence ID" value="DAF85727.1"/>
    <property type="molecule type" value="Genomic_DNA"/>
</dbReference>
<dbReference type="GO" id="GO:0075713">
    <property type="term" value="P:establishment of integrated proviral latency"/>
    <property type="evidence" value="ECO:0007669"/>
    <property type="project" value="UniProtKB-KW"/>
</dbReference>
<evidence type="ECO:0000256" key="9">
    <source>
        <dbReference type="ARBA" id="ARBA00049605"/>
    </source>
</evidence>
<evidence type="ECO:0000256" key="8">
    <source>
        <dbReference type="ARBA" id="ARBA00023296"/>
    </source>
</evidence>
<keyword evidence="3" id="KW-0808">Transferase</keyword>
<dbReference type="PROSITE" id="PS51898">
    <property type="entry name" value="TYR_RECOMBINASE"/>
    <property type="match status" value="1"/>
</dbReference>
<dbReference type="InterPro" id="IPR044068">
    <property type="entry name" value="CB"/>
</dbReference>
<evidence type="ECO:0000313" key="13">
    <source>
        <dbReference type="EMBL" id="DAF85727.1"/>
    </source>
</evidence>
<feature type="domain" description="Tyr recombinase" evidence="11">
    <location>
        <begin position="220"/>
        <end position="397"/>
    </location>
</feature>
<evidence type="ECO:0000256" key="7">
    <source>
        <dbReference type="ARBA" id="ARBA00023195"/>
    </source>
</evidence>
<evidence type="ECO:0000256" key="2">
    <source>
        <dbReference type="ARBA" id="ARBA00016082"/>
    </source>
</evidence>
<dbReference type="PROSITE" id="PS51900">
    <property type="entry name" value="CB"/>
    <property type="match status" value="1"/>
</dbReference>
<comment type="function">
    <text evidence="9">Integrase is necessary for integration of the phage into the host genome by site-specific recombination. In conjunction with excisionase, integrase is also necessary for excision of the prophage from the host genome.</text>
</comment>
<keyword evidence="5 10" id="KW-0238">DNA-binding</keyword>
<proteinExistence type="inferred from homology"/>
<reference evidence="13" key="1">
    <citation type="journal article" date="2021" name="Proc. Natl. Acad. Sci. U.S.A.">
        <title>A Catalog of Tens of Thousands of Viruses from Human Metagenomes Reveals Hidden Associations with Chronic Diseases.</title>
        <authorList>
            <person name="Tisza M.J."/>
            <person name="Buck C.B."/>
        </authorList>
    </citation>
    <scope>NUCLEOTIDE SEQUENCE</scope>
    <source>
        <strain evidence="13">CtWT735</strain>
    </source>
</reference>
<dbReference type="SUPFAM" id="SSF56349">
    <property type="entry name" value="DNA breaking-rejoining enzymes"/>
    <property type="match status" value="1"/>
</dbReference>
<evidence type="ECO:0000256" key="6">
    <source>
        <dbReference type="ARBA" id="ARBA00023172"/>
    </source>
</evidence>
<protein>
    <recommendedName>
        <fullName evidence="2">Integrase</fullName>
    </recommendedName>
</protein>
<evidence type="ECO:0000256" key="5">
    <source>
        <dbReference type="ARBA" id="ARBA00023125"/>
    </source>
</evidence>
<dbReference type="GO" id="GO:0046718">
    <property type="term" value="P:symbiont entry into host cell"/>
    <property type="evidence" value="ECO:0007669"/>
    <property type="project" value="UniProtKB-KW"/>
</dbReference>